<feature type="domain" description="HTH cro/C1-type" evidence="1">
    <location>
        <begin position="1"/>
        <end position="55"/>
    </location>
</feature>
<evidence type="ECO:0000313" key="3">
    <source>
        <dbReference type="Proteomes" id="UP001165378"/>
    </source>
</evidence>
<dbReference type="InterPro" id="IPR041413">
    <property type="entry name" value="MLTR_LBD"/>
</dbReference>
<dbReference type="PANTHER" id="PTHR35010:SF4">
    <property type="entry name" value="BLL5781 PROTEIN"/>
    <property type="match status" value="1"/>
</dbReference>
<dbReference type="Proteomes" id="UP001165378">
    <property type="component" value="Unassembled WGS sequence"/>
</dbReference>
<accession>A0AA41U282</accession>
<reference evidence="2" key="1">
    <citation type="submission" date="2022-01" db="EMBL/GenBank/DDBJ databases">
        <title>Genome-Based Taxonomic Classification of the Phylum Actinobacteria.</title>
        <authorList>
            <person name="Gao Y."/>
        </authorList>
    </citation>
    <scope>NUCLEOTIDE SEQUENCE</scope>
    <source>
        <strain evidence="2">KLBMP 8922</strain>
    </source>
</reference>
<dbReference type="EMBL" id="JAKFHA010000024">
    <property type="protein sequence ID" value="MCF2531523.1"/>
    <property type="molecule type" value="Genomic_DNA"/>
</dbReference>
<dbReference type="InterPro" id="IPR001387">
    <property type="entry name" value="Cro/C1-type_HTH"/>
</dbReference>
<dbReference type="GO" id="GO:0003677">
    <property type="term" value="F:DNA binding"/>
    <property type="evidence" value="ECO:0007669"/>
    <property type="project" value="InterPro"/>
</dbReference>
<dbReference type="CDD" id="cd00093">
    <property type="entry name" value="HTH_XRE"/>
    <property type="match status" value="1"/>
</dbReference>
<dbReference type="AlphaFoldDB" id="A0AA41U282"/>
<dbReference type="Pfam" id="PF01381">
    <property type="entry name" value="HTH_3"/>
    <property type="match status" value="1"/>
</dbReference>
<dbReference type="Gene3D" id="1.10.260.40">
    <property type="entry name" value="lambda repressor-like DNA-binding domains"/>
    <property type="match status" value="1"/>
</dbReference>
<evidence type="ECO:0000259" key="1">
    <source>
        <dbReference type="PROSITE" id="PS50943"/>
    </source>
</evidence>
<dbReference type="PROSITE" id="PS50943">
    <property type="entry name" value="HTH_CROC1"/>
    <property type="match status" value="1"/>
</dbReference>
<gene>
    <name evidence="2" type="ORF">LZ495_30510</name>
</gene>
<dbReference type="Gene3D" id="3.30.450.180">
    <property type="match status" value="1"/>
</dbReference>
<dbReference type="Pfam" id="PF17765">
    <property type="entry name" value="MLTR_LBD"/>
    <property type="match status" value="1"/>
</dbReference>
<dbReference type="SUPFAM" id="SSF47413">
    <property type="entry name" value="lambda repressor-like DNA-binding domains"/>
    <property type="match status" value="1"/>
</dbReference>
<protein>
    <submittedName>
        <fullName evidence="2">Helix-turn-helix transcriptional regulator</fullName>
    </submittedName>
</protein>
<evidence type="ECO:0000313" key="2">
    <source>
        <dbReference type="EMBL" id="MCF2531523.1"/>
    </source>
</evidence>
<comment type="caution">
    <text evidence="2">The sequence shown here is derived from an EMBL/GenBank/DDBJ whole genome shotgun (WGS) entry which is preliminary data.</text>
</comment>
<name>A0AA41U282_9ACTN</name>
<organism evidence="2 3">
    <name type="scientific">Yinghuangia soli</name>
    <dbReference type="NCBI Taxonomy" id="2908204"/>
    <lineage>
        <taxon>Bacteria</taxon>
        <taxon>Bacillati</taxon>
        <taxon>Actinomycetota</taxon>
        <taxon>Actinomycetes</taxon>
        <taxon>Kitasatosporales</taxon>
        <taxon>Streptomycetaceae</taxon>
        <taxon>Yinghuangia</taxon>
    </lineage>
</organism>
<dbReference type="RefSeq" id="WP_235056213.1">
    <property type="nucleotide sequence ID" value="NZ_JAKFHA010000024.1"/>
</dbReference>
<dbReference type="PANTHER" id="PTHR35010">
    <property type="entry name" value="BLL4672 PROTEIN-RELATED"/>
    <property type="match status" value="1"/>
</dbReference>
<dbReference type="SMART" id="SM00530">
    <property type="entry name" value="HTH_XRE"/>
    <property type="match status" value="1"/>
</dbReference>
<dbReference type="InterPro" id="IPR010982">
    <property type="entry name" value="Lambda_DNA-bd_dom_sf"/>
</dbReference>
<keyword evidence="3" id="KW-1185">Reference proteome</keyword>
<sequence length="253" mass="27694">MRRWRQQRRLSQLELSVQVGISTRHLSFVETGRSVPSRAMVLRLAEYLAVPLRERNRILLAAGHAPAYTESRLDAPALQAVMAAVRQILAAHEPFPALIVDRAWNVVDATSSIALFTGDAAPWLLEHPMNAYRIGLHPDGLVSRIVNAEQWRAHLLHRLRREAAITGDPLVEALYEEVSGYPGCSGKPEPAITGAGEPALPLLLRHGGEVLSFLSTVATFGTAVDITVAEISIEAFYPADRRTGEGLREIFGG</sequence>
<proteinExistence type="predicted"/>